<feature type="non-terminal residue" evidence="2">
    <location>
        <position position="1"/>
    </location>
</feature>
<keyword evidence="2" id="KW-0547">Nucleotide-binding</keyword>
<protein>
    <submittedName>
        <fullName evidence="2">Oligopeptide transport ATP-binding protein OppF</fullName>
    </submittedName>
</protein>
<dbReference type="AlphaFoldDB" id="A0A6J4I495"/>
<dbReference type="EMBL" id="CADCTN010000111">
    <property type="protein sequence ID" value="CAA9241055.1"/>
    <property type="molecule type" value="Genomic_DNA"/>
</dbReference>
<feature type="compositionally biased region" description="Basic residues" evidence="1">
    <location>
        <begin position="61"/>
        <end position="72"/>
    </location>
</feature>
<feature type="non-terminal residue" evidence="2">
    <location>
        <position position="79"/>
    </location>
</feature>
<name>A0A6J4I495_9ACTN</name>
<feature type="compositionally biased region" description="Low complexity" evidence="1">
    <location>
        <begin position="13"/>
        <end position="22"/>
    </location>
</feature>
<feature type="compositionally biased region" description="Basic and acidic residues" evidence="1">
    <location>
        <begin position="1"/>
        <end position="12"/>
    </location>
</feature>
<keyword evidence="2" id="KW-0067">ATP-binding</keyword>
<evidence type="ECO:0000256" key="1">
    <source>
        <dbReference type="SAM" id="MobiDB-lite"/>
    </source>
</evidence>
<organism evidence="2">
    <name type="scientific">uncultured Blastococcus sp</name>
    <dbReference type="NCBI Taxonomy" id="217144"/>
    <lineage>
        <taxon>Bacteria</taxon>
        <taxon>Bacillati</taxon>
        <taxon>Actinomycetota</taxon>
        <taxon>Actinomycetes</taxon>
        <taxon>Geodermatophilales</taxon>
        <taxon>Geodermatophilaceae</taxon>
        <taxon>Blastococcus</taxon>
        <taxon>environmental samples</taxon>
    </lineage>
</organism>
<gene>
    <name evidence="2" type="ORF">AVDCRST_MAG52-1610</name>
</gene>
<accession>A0A6J4I495</accession>
<reference evidence="2" key="1">
    <citation type="submission" date="2020-02" db="EMBL/GenBank/DDBJ databases">
        <authorList>
            <person name="Meier V. D."/>
        </authorList>
    </citation>
    <scope>NUCLEOTIDE SEQUENCE</scope>
    <source>
        <strain evidence="2">AVDCRST_MAG52</strain>
    </source>
</reference>
<sequence>DQPGCRRGDGRAGRSARPTLRVPLPPPLPDRPAGASRARDLPHHRTRHRPPARRGVPLRAQQRRRRRRRRRAGAAGSGL</sequence>
<dbReference type="GO" id="GO:0005524">
    <property type="term" value="F:ATP binding"/>
    <property type="evidence" value="ECO:0007669"/>
    <property type="project" value="UniProtKB-KW"/>
</dbReference>
<feature type="region of interest" description="Disordered" evidence="1">
    <location>
        <begin position="1"/>
        <end position="79"/>
    </location>
</feature>
<evidence type="ECO:0000313" key="2">
    <source>
        <dbReference type="EMBL" id="CAA9241055.1"/>
    </source>
</evidence>
<proteinExistence type="predicted"/>